<organism evidence="1 2">
    <name type="scientific">Pseudoalteromonas agarivorans DSM 14585</name>
    <dbReference type="NCBI Taxonomy" id="1312369"/>
    <lineage>
        <taxon>Bacteria</taxon>
        <taxon>Pseudomonadati</taxon>
        <taxon>Pseudomonadota</taxon>
        <taxon>Gammaproteobacteria</taxon>
        <taxon>Alteromonadales</taxon>
        <taxon>Pseudoalteromonadaceae</taxon>
        <taxon>Pseudoalteromonas</taxon>
    </lineage>
</organism>
<proteinExistence type="predicted"/>
<dbReference type="Proteomes" id="UP000217277">
    <property type="component" value="Chromosome II"/>
</dbReference>
<sequence length="132" mass="14757">MASIIFRGDYLPSNFKPTKDLKAWLNEQFWLLREPGSGTLEMSVKLLAEHGVQAEQSMQLGSNEAIARAVAQGMGVALLPNVVTEDLVQLGKLTRLSQKNNEQLSRPLYQLHYKDRPSSHAAQAFEKSLFSE</sequence>
<name>A0ACA8E1R4_9GAMM</name>
<keyword evidence="2" id="KW-1185">Reference proteome</keyword>
<reference evidence="1" key="1">
    <citation type="submission" date="2015-03" db="EMBL/GenBank/DDBJ databases">
        <authorList>
            <person name="Xie B.-B."/>
            <person name="Rong J.-C."/>
            <person name="Qin Q.-L."/>
            <person name="Zhang Y.-Z."/>
        </authorList>
    </citation>
    <scope>NUCLEOTIDE SEQUENCE</scope>
    <source>
        <strain evidence="1">DSM 14585</strain>
    </source>
</reference>
<gene>
    <name evidence="1" type="ORF">PAGA_b0220</name>
</gene>
<protein>
    <submittedName>
        <fullName evidence="1">Uncharacterized protein</fullName>
    </submittedName>
</protein>
<evidence type="ECO:0000313" key="2">
    <source>
        <dbReference type="Proteomes" id="UP000217277"/>
    </source>
</evidence>
<dbReference type="EMBL" id="CP011012">
    <property type="protein sequence ID" value="ATC84172.1"/>
    <property type="molecule type" value="Genomic_DNA"/>
</dbReference>
<evidence type="ECO:0000313" key="1">
    <source>
        <dbReference type="EMBL" id="ATC84172.1"/>
    </source>
</evidence>
<accession>A0ACA8E1R4</accession>